<keyword evidence="4" id="KW-0378">Hydrolase</keyword>
<sequence length="545" mass="61206">MLFSVLLPLAILVQGSVARHAMPPVSELMQKLHEQKASRRGLYKRDALDLEVLYPEHNLSVPIDHFHNETRYEPHSNGTYDLRYWFDASHYKPGGPVIVLESGETSGVGRLPFLQKGIVAQLAEATGGVGVILEHRYYGTSFPTPDLSTANMRFLTTEQGLADVAYFATHVKFPGVNCSLTAPDTPWIVYGGSYPGAMAAFLRVLYPEIFFGAISSSGVTEAIYDYWEYFEPIRQFAPPDCVSATQHVTHVVDNILLNKNNTGKIQQLKAAYGLSGVTDNRDFANVLTGGIYNWQSTNWDPEENSPEFYYYCRNMTTKPLYNQSADLRESVKDLLVAGGYGSNPNLENIMLNSIGYFNLTSVSRCKDSTQDECFSTQNATFYAEDDLNTYGWRSWNYQVCTEWGYIQTGNTPKDILPLISRTLDVEYLTSFCQLSFNINSTINPPDVDRVNKYGGFNISYPRLAIIGGEADPWKPATPLADNAPKRNSTTEEPVLLITGGAVHHWDENGLFPNETTPTTPPSFVVWAQQFEKNFVVDWLKEWKKK</sequence>
<proteinExistence type="inferred from homology"/>
<evidence type="ECO:0000256" key="5">
    <source>
        <dbReference type="ARBA" id="ARBA00023180"/>
    </source>
</evidence>
<reference evidence="7" key="1">
    <citation type="journal article" date="2020" name="Stud. Mycol.">
        <title>101 Dothideomycetes genomes: a test case for predicting lifestyles and emergence of pathogens.</title>
        <authorList>
            <person name="Haridas S."/>
            <person name="Albert R."/>
            <person name="Binder M."/>
            <person name="Bloem J."/>
            <person name="Labutti K."/>
            <person name="Salamov A."/>
            <person name="Andreopoulos B."/>
            <person name="Baker S."/>
            <person name="Barry K."/>
            <person name="Bills G."/>
            <person name="Bluhm B."/>
            <person name="Cannon C."/>
            <person name="Castanera R."/>
            <person name="Culley D."/>
            <person name="Daum C."/>
            <person name="Ezra D."/>
            <person name="Gonzalez J."/>
            <person name="Henrissat B."/>
            <person name="Kuo A."/>
            <person name="Liang C."/>
            <person name="Lipzen A."/>
            <person name="Lutzoni F."/>
            <person name="Magnuson J."/>
            <person name="Mondo S."/>
            <person name="Nolan M."/>
            <person name="Ohm R."/>
            <person name="Pangilinan J."/>
            <person name="Park H.-J."/>
            <person name="Ramirez L."/>
            <person name="Alfaro M."/>
            <person name="Sun H."/>
            <person name="Tritt A."/>
            <person name="Yoshinaga Y."/>
            <person name="Zwiers L.-H."/>
            <person name="Turgeon B."/>
            <person name="Goodwin S."/>
            <person name="Spatafora J."/>
            <person name="Crous P."/>
            <person name="Grigoriev I."/>
        </authorList>
    </citation>
    <scope>NUCLEOTIDE SEQUENCE</scope>
    <source>
        <strain evidence="7">ATCC 74209</strain>
    </source>
</reference>
<dbReference type="SUPFAM" id="SSF53474">
    <property type="entry name" value="alpha/beta-Hydrolases"/>
    <property type="match status" value="1"/>
</dbReference>
<keyword evidence="3 6" id="KW-0732">Signal</keyword>
<dbReference type="PANTHER" id="PTHR11010:SF117">
    <property type="entry name" value="SERINE PROTEASE 16"/>
    <property type="match status" value="1"/>
</dbReference>
<comment type="similarity">
    <text evidence="1">Belongs to the peptidase S28 family.</text>
</comment>
<evidence type="ECO:0000313" key="8">
    <source>
        <dbReference type="Proteomes" id="UP000799536"/>
    </source>
</evidence>
<dbReference type="GO" id="GO:0008239">
    <property type="term" value="F:dipeptidyl-peptidase activity"/>
    <property type="evidence" value="ECO:0007669"/>
    <property type="project" value="TreeGrafter"/>
</dbReference>
<evidence type="ECO:0000256" key="3">
    <source>
        <dbReference type="ARBA" id="ARBA00022729"/>
    </source>
</evidence>
<dbReference type="PANTHER" id="PTHR11010">
    <property type="entry name" value="PROTEASE S28 PRO-X CARBOXYPEPTIDASE-RELATED"/>
    <property type="match status" value="1"/>
</dbReference>
<evidence type="ECO:0000256" key="1">
    <source>
        <dbReference type="ARBA" id="ARBA00011079"/>
    </source>
</evidence>
<keyword evidence="2" id="KW-0645">Protease</keyword>
<feature type="chain" id="PRO_5040198534" evidence="6">
    <location>
        <begin position="19"/>
        <end position="545"/>
    </location>
</feature>
<feature type="signal peptide" evidence="6">
    <location>
        <begin position="1"/>
        <end position="18"/>
    </location>
</feature>
<gene>
    <name evidence="7" type="ORF">GQ43DRAFT_443526</name>
</gene>
<name>A0A9P4MPH5_9PLEO</name>
<dbReference type="GO" id="GO:0070008">
    <property type="term" value="F:serine-type exopeptidase activity"/>
    <property type="evidence" value="ECO:0007669"/>
    <property type="project" value="InterPro"/>
</dbReference>
<dbReference type="FunFam" id="3.40.50.1820:FF:000251">
    <property type="entry name" value="Extracelular serine carboxypeptidase, putative"/>
    <property type="match status" value="1"/>
</dbReference>
<organism evidence="7 8">
    <name type="scientific">Delitschia confertaspora ATCC 74209</name>
    <dbReference type="NCBI Taxonomy" id="1513339"/>
    <lineage>
        <taxon>Eukaryota</taxon>
        <taxon>Fungi</taxon>
        <taxon>Dikarya</taxon>
        <taxon>Ascomycota</taxon>
        <taxon>Pezizomycotina</taxon>
        <taxon>Dothideomycetes</taxon>
        <taxon>Pleosporomycetidae</taxon>
        <taxon>Pleosporales</taxon>
        <taxon>Delitschiaceae</taxon>
        <taxon>Delitschia</taxon>
    </lineage>
</organism>
<dbReference type="Gene3D" id="3.40.50.1820">
    <property type="entry name" value="alpha/beta hydrolase"/>
    <property type="match status" value="2"/>
</dbReference>
<dbReference type="EMBL" id="ML994159">
    <property type="protein sequence ID" value="KAF2198246.1"/>
    <property type="molecule type" value="Genomic_DNA"/>
</dbReference>
<evidence type="ECO:0000256" key="2">
    <source>
        <dbReference type="ARBA" id="ARBA00022670"/>
    </source>
</evidence>
<dbReference type="Pfam" id="PF05577">
    <property type="entry name" value="Peptidase_S28"/>
    <property type="match status" value="1"/>
</dbReference>
<dbReference type="InterPro" id="IPR008758">
    <property type="entry name" value="Peptidase_S28"/>
</dbReference>
<dbReference type="GO" id="GO:0006508">
    <property type="term" value="P:proteolysis"/>
    <property type="evidence" value="ECO:0007669"/>
    <property type="project" value="UniProtKB-KW"/>
</dbReference>
<evidence type="ECO:0000313" key="7">
    <source>
        <dbReference type="EMBL" id="KAF2198246.1"/>
    </source>
</evidence>
<dbReference type="AlphaFoldDB" id="A0A9P4MPH5"/>
<keyword evidence="8" id="KW-1185">Reference proteome</keyword>
<evidence type="ECO:0000256" key="6">
    <source>
        <dbReference type="SAM" id="SignalP"/>
    </source>
</evidence>
<dbReference type="OrthoDB" id="1735038at2759"/>
<protein>
    <submittedName>
        <fullName evidence="7">Peptidase S28</fullName>
    </submittedName>
</protein>
<evidence type="ECO:0000256" key="4">
    <source>
        <dbReference type="ARBA" id="ARBA00022801"/>
    </source>
</evidence>
<keyword evidence="5" id="KW-0325">Glycoprotein</keyword>
<comment type="caution">
    <text evidence="7">The sequence shown here is derived from an EMBL/GenBank/DDBJ whole genome shotgun (WGS) entry which is preliminary data.</text>
</comment>
<dbReference type="InterPro" id="IPR029058">
    <property type="entry name" value="AB_hydrolase_fold"/>
</dbReference>
<accession>A0A9P4MPH5</accession>
<dbReference type="Proteomes" id="UP000799536">
    <property type="component" value="Unassembled WGS sequence"/>
</dbReference>